<dbReference type="AlphaFoldDB" id="A0A1W1YNQ6"/>
<reference evidence="2" key="1">
    <citation type="submission" date="2017-04" db="EMBL/GenBank/DDBJ databases">
        <authorList>
            <person name="Varghese N."/>
            <person name="Submissions S."/>
        </authorList>
    </citation>
    <scope>NUCLEOTIDE SEQUENCE [LARGE SCALE GENOMIC DNA]</scope>
    <source>
        <strain evidence="2">DSM 12126</strain>
    </source>
</reference>
<dbReference type="EMBL" id="FWXT01000001">
    <property type="protein sequence ID" value="SMC37358.1"/>
    <property type="molecule type" value="Genomic_DNA"/>
</dbReference>
<evidence type="ECO:0000313" key="2">
    <source>
        <dbReference type="Proteomes" id="UP000192756"/>
    </source>
</evidence>
<proteinExistence type="predicted"/>
<dbReference type="RefSeq" id="WP_084236264.1">
    <property type="nucleotide sequence ID" value="NZ_FWXT01000001.1"/>
</dbReference>
<dbReference type="OrthoDB" id="768196at2"/>
<sequence length="103" mass="11047">MNKIKRLAFGILVAGLAFGFSAFTTVKKRSVLIYYKVDTTYPNANDPRGYVYYSGDMCASGGNTCSAQWDIGTHIPPVGDGEPLPTTGVTFQTGSVYSGHVDL</sequence>
<gene>
    <name evidence="1" type="ORF">SAMN04488524_0036</name>
</gene>
<dbReference type="Proteomes" id="UP000192756">
    <property type="component" value="Unassembled WGS sequence"/>
</dbReference>
<accession>A0A1W1YNQ6</accession>
<protein>
    <submittedName>
        <fullName evidence="1">Uncharacterized protein</fullName>
    </submittedName>
</protein>
<keyword evidence="2" id="KW-1185">Reference proteome</keyword>
<organism evidence="1 2">
    <name type="scientific">Pedobacter africanus</name>
    <dbReference type="NCBI Taxonomy" id="151894"/>
    <lineage>
        <taxon>Bacteria</taxon>
        <taxon>Pseudomonadati</taxon>
        <taxon>Bacteroidota</taxon>
        <taxon>Sphingobacteriia</taxon>
        <taxon>Sphingobacteriales</taxon>
        <taxon>Sphingobacteriaceae</taxon>
        <taxon>Pedobacter</taxon>
    </lineage>
</organism>
<evidence type="ECO:0000313" key="1">
    <source>
        <dbReference type="EMBL" id="SMC37358.1"/>
    </source>
</evidence>
<name>A0A1W1YNQ6_9SPHI</name>